<dbReference type="InterPro" id="IPR007889">
    <property type="entry name" value="HTH_Psq"/>
</dbReference>
<gene>
    <name evidence="2" type="ORF">PoB_000373800</name>
</gene>
<proteinExistence type="predicted"/>
<dbReference type="EMBL" id="BLXT01000445">
    <property type="protein sequence ID" value="GFN77232.1"/>
    <property type="molecule type" value="Genomic_DNA"/>
</dbReference>
<dbReference type="InterPro" id="IPR009057">
    <property type="entry name" value="Homeodomain-like_sf"/>
</dbReference>
<dbReference type="Proteomes" id="UP000735302">
    <property type="component" value="Unassembled WGS sequence"/>
</dbReference>
<dbReference type="GO" id="GO:0003677">
    <property type="term" value="F:DNA binding"/>
    <property type="evidence" value="ECO:0007669"/>
    <property type="project" value="InterPro"/>
</dbReference>
<organism evidence="2 3">
    <name type="scientific">Plakobranchus ocellatus</name>
    <dbReference type="NCBI Taxonomy" id="259542"/>
    <lineage>
        <taxon>Eukaryota</taxon>
        <taxon>Metazoa</taxon>
        <taxon>Spiralia</taxon>
        <taxon>Lophotrochozoa</taxon>
        <taxon>Mollusca</taxon>
        <taxon>Gastropoda</taxon>
        <taxon>Heterobranchia</taxon>
        <taxon>Euthyneura</taxon>
        <taxon>Panpulmonata</taxon>
        <taxon>Sacoglossa</taxon>
        <taxon>Placobranchoidea</taxon>
        <taxon>Plakobranchidae</taxon>
        <taxon>Plakobranchus</taxon>
    </lineage>
</organism>
<protein>
    <submittedName>
        <fullName evidence="2">Tigger transposable element-derived protein 6-like protein</fullName>
    </submittedName>
</protein>
<keyword evidence="3" id="KW-1185">Reference proteome</keyword>
<reference evidence="2 3" key="1">
    <citation type="journal article" date="2021" name="Elife">
        <title>Chloroplast acquisition without the gene transfer in kleptoplastic sea slugs, Plakobranchus ocellatus.</title>
        <authorList>
            <person name="Maeda T."/>
            <person name="Takahashi S."/>
            <person name="Yoshida T."/>
            <person name="Shimamura S."/>
            <person name="Takaki Y."/>
            <person name="Nagai Y."/>
            <person name="Toyoda A."/>
            <person name="Suzuki Y."/>
            <person name="Arimoto A."/>
            <person name="Ishii H."/>
            <person name="Satoh N."/>
            <person name="Nishiyama T."/>
            <person name="Hasebe M."/>
            <person name="Maruyama T."/>
            <person name="Minagawa J."/>
            <person name="Obokata J."/>
            <person name="Shigenobu S."/>
        </authorList>
    </citation>
    <scope>NUCLEOTIDE SEQUENCE [LARGE SCALE GENOMIC DNA]</scope>
</reference>
<dbReference type="Gene3D" id="1.10.10.60">
    <property type="entry name" value="Homeodomain-like"/>
    <property type="match status" value="1"/>
</dbReference>
<evidence type="ECO:0000259" key="1">
    <source>
        <dbReference type="Pfam" id="PF05225"/>
    </source>
</evidence>
<evidence type="ECO:0000313" key="3">
    <source>
        <dbReference type="Proteomes" id="UP000735302"/>
    </source>
</evidence>
<dbReference type="Pfam" id="PF05225">
    <property type="entry name" value="HTH_psq"/>
    <property type="match status" value="1"/>
</dbReference>
<comment type="caution">
    <text evidence="2">The sequence shown here is derived from an EMBL/GenBank/DDBJ whole genome shotgun (WGS) entry which is preliminary data.</text>
</comment>
<feature type="domain" description="HTH psq-type" evidence="1">
    <location>
        <begin position="15"/>
        <end position="52"/>
    </location>
</feature>
<dbReference type="AlphaFoldDB" id="A0AAV3Y4E4"/>
<evidence type="ECO:0000313" key="2">
    <source>
        <dbReference type="EMBL" id="GFN77232.1"/>
    </source>
</evidence>
<name>A0AAV3Y4E4_9GAST</name>
<accession>A0AAV3Y4E4</accession>
<sequence>MVRNYVKKGAPYGKDAMQRAMGAVQSGTMGYLKSANIFGVKRETLRDQVTKRYKKVGPCRTTFLTEAEESEIEDWGFGFTQNEVLHLVEEYAQSRELNPFKSTLHRLTSGYTAFLNRHITLMTHRLPKQLESARAKSFANSNIVKEWFKLIKKTLDENNL</sequence>
<dbReference type="SUPFAM" id="SSF46689">
    <property type="entry name" value="Homeodomain-like"/>
    <property type="match status" value="1"/>
</dbReference>